<sequence length="58" mass="6501">AFEFDIIVIWVNKWSLTHLKSSSESKCLPGHTASARPLPLNLQLSNSSLQQRGTYNSE</sequence>
<evidence type="ECO:0000313" key="2">
    <source>
        <dbReference type="Proteomes" id="UP000789901"/>
    </source>
</evidence>
<dbReference type="Proteomes" id="UP000789901">
    <property type="component" value="Unassembled WGS sequence"/>
</dbReference>
<accession>A0ABN7XMK2</accession>
<reference evidence="1 2" key="1">
    <citation type="submission" date="2021-06" db="EMBL/GenBank/DDBJ databases">
        <authorList>
            <person name="Kallberg Y."/>
            <person name="Tangrot J."/>
            <person name="Rosling A."/>
        </authorList>
    </citation>
    <scope>NUCLEOTIDE SEQUENCE [LARGE SCALE GENOMIC DNA]</scope>
    <source>
        <strain evidence="1 2">120-4 pot B 10/14</strain>
    </source>
</reference>
<comment type="caution">
    <text evidence="1">The sequence shown here is derived from an EMBL/GenBank/DDBJ whole genome shotgun (WGS) entry which is preliminary data.</text>
</comment>
<proteinExistence type="predicted"/>
<protein>
    <submittedName>
        <fullName evidence="1">95_t:CDS:1</fullName>
    </submittedName>
</protein>
<feature type="non-terminal residue" evidence="1">
    <location>
        <position position="1"/>
    </location>
</feature>
<evidence type="ECO:0000313" key="1">
    <source>
        <dbReference type="EMBL" id="CAG8856532.1"/>
    </source>
</evidence>
<feature type="non-terminal residue" evidence="1">
    <location>
        <position position="58"/>
    </location>
</feature>
<gene>
    <name evidence="1" type="ORF">GMARGA_LOCUS45353</name>
</gene>
<organism evidence="1 2">
    <name type="scientific">Gigaspora margarita</name>
    <dbReference type="NCBI Taxonomy" id="4874"/>
    <lineage>
        <taxon>Eukaryota</taxon>
        <taxon>Fungi</taxon>
        <taxon>Fungi incertae sedis</taxon>
        <taxon>Mucoromycota</taxon>
        <taxon>Glomeromycotina</taxon>
        <taxon>Glomeromycetes</taxon>
        <taxon>Diversisporales</taxon>
        <taxon>Gigasporaceae</taxon>
        <taxon>Gigaspora</taxon>
    </lineage>
</organism>
<keyword evidence="2" id="KW-1185">Reference proteome</keyword>
<name>A0ABN7XMK2_GIGMA</name>
<dbReference type="EMBL" id="CAJVQB010161058">
    <property type="protein sequence ID" value="CAG8856532.1"/>
    <property type="molecule type" value="Genomic_DNA"/>
</dbReference>